<keyword evidence="2" id="KW-0378">Hydrolase</keyword>
<keyword evidence="3" id="KW-1185">Reference proteome</keyword>
<dbReference type="NCBIfam" id="NF004079">
    <property type="entry name" value="PRK05584.1"/>
    <property type="match status" value="1"/>
</dbReference>
<dbReference type="RefSeq" id="WP_219480224.1">
    <property type="nucleotide sequence ID" value="NZ_JAHXCT010000002.1"/>
</dbReference>
<accession>A0ABS6YBL7</accession>
<dbReference type="GO" id="GO:0008782">
    <property type="term" value="F:adenosylhomocysteine nucleosidase activity"/>
    <property type="evidence" value="ECO:0007669"/>
    <property type="project" value="UniProtKB-EC"/>
</dbReference>
<dbReference type="Pfam" id="PF01048">
    <property type="entry name" value="PNP_UDP_1"/>
    <property type="match status" value="1"/>
</dbReference>
<proteinExistence type="predicted"/>
<dbReference type="InterPro" id="IPR000845">
    <property type="entry name" value="Nucleoside_phosphorylase_d"/>
</dbReference>
<dbReference type="InterPro" id="IPR010049">
    <property type="entry name" value="MTA_SAH_Nsdase"/>
</dbReference>
<protein>
    <submittedName>
        <fullName evidence="2">5'-methylthioadenosine/adenosylhomocysteine nucleosidase</fullName>
        <ecNumber evidence="2">3.2.2.9</ecNumber>
    </submittedName>
</protein>
<dbReference type="Proteomes" id="UP000788426">
    <property type="component" value="Unassembled WGS sequence"/>
</dbReference>
<name>A0ABS6YBL7_9BACT</name>
<dbReference type="PANTHER" id="PTHR46832:SF1">
    <property type="entry name" value="5'-METHYLTHIOADENOSINE_S-ADENOSYLHOMOCYSTEINE NUCLEOSIDASE"/>
    <property type="match status" value="1"/>
</dbReference>
<reference evidence="2 3" key="1">
    <citation type="submission" date="2021-07" db="EMBL/GenBank/DDBJ databases">
        <title>Genomic diversity and antimicrobial resistance of Prevotella spp. isolated from chronic lung disease airways.</title>
        <authorList>
            <person name="Webb K.A."/>
            <person name="Olagoke O.S."/>
            <person name="Baird T."/>
            <person name="Neill J."/>
            <person name="Pham A."/>
            <person name="Wells T.J."/>
            <person name="Ramsay K.A."/>
            <person name="Bell S.C."/>
            <person name="Sarovich D.S."/>
            <person name="Price E.P."/>
        </authorList>
    </citation>
    <scope>NUCLEOTIDE SEQUENCE [LARGE SCALE GENOMIC DNA]</scope>
    <source>
        <strain evidence="2 3">SCHI0011.S.12</strain>
    </source>
</reference>
<keyword evidence="2" id="KW-0326">Glycosidase</keyword>
<comment type="caution">
    <text evidence="2">The sequence shown here is derived from an EMBL/GenBank/DDBJ whole genome shotgun (WGS) entry which is preliminary data.</text>
</comment>
<evidence type="ECO:0000259" key="1">
    <source>
        <dbReference type="Pfam" id="PF01048"/>
    </source>
</evidence>
<dbReference type="CDD" id="cd09008">
    <property type="entry name" value="MTAN"/>
    <property type="match status" value="1"/>
</dbReference>
<dbReference type="EC" id="3.2.2.9" evidence="2"/>
<evidence type="ECO:0000313" key="3">
    <source>
        <dbReference type="Proteomes" id="UP000788426"/>
    </source>
</evidence>
<organism evidence="2 3">
    <name type="scientific">Hoylesella nanceiensis</name>
    <dbReference type="NCBI Taxonomy" id="425941"/>
    <lineage>
        <taxon>Bacteria</taxon>
        <taxon>Pseudomonadati</taxon>
        <taxon>Bacteroidota</taxon>
        <taxon>Bacteroidia</taxon>
        <taxon>Bacteroidales</taxon>
        <taxon>Prevotellaceae</taxon>
        <taxon>Hoylesella</taxon>
    </lineage>
</organism>
<gene>
    <name evidence="2" type="ORF">KZO38_04125</name>
</gene>
<evidence type="ECO:0000313" key="2">
    <source>
        <dbReference type="EMBL" id="MBW4768945.1"/>
    </source>
</evidence>
<dbReference type="EMBL" id="JAHXCT010000002">
    <property type="protein sequence ID" value="MBW4768945.1"/>
    <property type="molecule type" value="Genomic_DNA"/>
</dbReference>
<feature type="domain" description="Nucleoside phosphorylase" evidence="1">
    <location>
        <begin position="2"/>
        <end position="207"/>
    </location>
</feature>
<dbReference type="PANTHER" id="PTHR46832">
    <property type="entry name" value="5'-METHYLTHIOADENOSINE/S-ADENOSYLHOMOCYSTEINE NUCLEOSIDASE"/>
    <property type="match status" value="1"/>
</dbReference>
<dbReference type="NCBIfam" id="TIGR01704">
    <property type="entry name" value="MTA_SAH-Nsdase"/>
    <property type="match status" value="1"/>
</dbReference>
<sequence length="227" mass="24841">MKIGIIVAMDKEFAQLKTLLTDSKEEQHGNKTFVLGQLGPHQLILQQCGIGKVNSAIGTVEMIHAYNPELIISTGVAGGADVNLNVTEVVVSTSCCYHDVYCGSECAPGQVLGQPQRFDTPSSLHQKATGMQSETPVHSGLIVTGDWFVDSKEKMQSILNQFPEAKAVDMESASIAHTCHAYNIPFVSFRIISDIPLKDTDASQYFDFWERLANGSFEVTKQFLLSL</sequence>